<evidence type="ECO:0000313" key="9">
    <source>
        <dbReference type="Proteomes" id="UP000199296"/>
    </source>
</evidence>
<proteinExistence type="inferred from homology"/>
<evidence type="ECO:0000256" key="4">
    <source>
        <dbReference type="ARBA" id="ARBA00023002"/>
    </source>
</evidence>
<comment type="similarity">
    <text evidence="1">Belongs to the cysteine dioxygenase family.</text>
</comment>
<evidence type="ECO:0000256" key="7">
    <source>
        <dbReference type="PIRSR" id="PIRSR610300-51"/>
    </source>
</evidence>
<dbReference type="InterPro" id="IPR010300">
    <property type="entry name" value="CDO_1"/>
</dbReference>
<keyword evidence="5 7" id="KW-0408">Iron</keyword>
<dbReference type="STRING" id="470826.SAMN04488027_10612"/>
<dbReference type="RefSeq" id="WP_093367695.1">
    <property type="nucleotide sequence ID" value="NZ_FNCW01000006.1"/>
</dbReference>
<keyword evidence="4" id="KW-0560">Oxidoreductase</keyword>
<keyword evidence="6" id="KW-0883">Thioether bond</keyword>
<dbReference type="GO" id="GO:0017172">
    <property type="term" value="F:cysteine dioxygenase activity"/>
    <property type="evidence" value="ECO:0007669"/>
    <property type="project" value="TreeGrafter"/>
</dbReference>
<feature type="cross-link" description="3'-(S-cysteinyl)-tyrosine (Cys-Tyr)" evidence="6">
    <location>
        <begin position="84"/>
        <end position="144"/>
    </location>
</feature>
<keyword evidence="9" id="KW-1185">Reference proteome</keyword>
<dbReference type="CDD" id="cd10548">
    <property type="entry name" value="cupin_CDO"/>
    <property type="match status" value="1"/>
</dbReference>
<keyword evidence="3 8" id="KW-0223">Dioxygenase</keyword>
<dbReference type="GO" id="GO:0019448">
    <property type="term" value="P:L-cysteine catabolic process"/>
    <property type="evidence" value="ECO:0007669"/>
    <property type="project" value="TreeGrafter"/>
</dbReference>
<dbReference type="Proteomes" id="UP000199296">
    <property type="component" value="Unassembled WGS sequence"/>
</dbReference>
<dbReference type="SUPFAM" id="SSF51182">
    <property type="entry name" value="RmlC-like cupins"/>
    <property type="match status" value="1"/>
</dbReference>
<dbReference type="PANTHER" id="PTHR12918">
    <property type="entry name" value="CYSTEINE DIOXYGENASE"/>
    <property type="match status" value="1"/>
</dbReference>
<sequence length="178" mass="21027">MDSSENITSLNKLLEVLESCEGQDYYNIAKRLAIPYQELLPYAFWSEDTYTRNCVLRTDDYELLLLCWEEGQETAIHCHNGEECWVYLAKGKLREKRYIEKEGDLELTADVKMTEDRLSYMNDDLGYHSLHNLNEGRSMSLHLYVGPIDECSVYKEEKDKFVFKELEYYSEDKKILSN</sequence>
<name>A0A1G7WN53_9FLAO</name>
<reference evidence="8 9" key="1">
    <citation type="submission" date="2016-10" db="EMBL/GenBank/DDBJ databases">
        <authorList>
            <person name="de Groot N.N."/>
        </authorList>
    </citation>
    <scope>NUCLEOTIDE SEQUENCE [LARGE SCALE GENOMIC DNA]</scope>
    <source>
        <strain evidence="8 9">DSM 19803</strain>
    </source>
</reference>
<dbReference type="InterPro" id="IPR014710">
    <property type="entry name" value="RmlC-like_jellyroll"/>
</dbReference>
<evidence type="ECO:0000256" key="6">
    <source>
        <dbReference type="PIRSR" id="PIRSR610300-50"/>
    </source>
</evidence>
<dbReference type="EMBL" id="FNCW01000006">
    <property type="protein sequence ID" value="SDG73346.1"/>
    <property type="molecule type" value="Genomic_DNA"/>
</dbReference>
<dbReference type="AlphaFoldDB" id="A0A1G7WN53"/>
<evidence type="ECO:0000256" key="2">
    <source>
        <dbReference type="ARBA" id="ARBA00022723"/>
    </source>
</evidence>
<evidence type="ECO:0000256" key="3">
    <source>
        <dbReference type="ARBA" id="ARBA00022964"/>
    </source>
</evidence>
<protein>
    <submittedName>
        <fullName evidence="8">Cysteine dioxygenase</fullName>
    </submittedName>
</protein>
<feature type="binding site" evidence="7">
    <location>
        <position position="77"/>
    </location>
    <ligand>
        <name>Fe cation</name>
        <dbReference type="ChEBI" id="CHEBI:24875"/>
        <note>catalytic</note>
    </ligand>
</feature>
<evidence type="ECO:0000256" key="5">
    <source>
        <dbReference type="ARBA" id="ARBA00023004"/>
    </source>
</evidence>
<keyword evidence="2 7" id="KW-0479">Metal-binding</keyword>
<feature type="binding site" evidence="7">
    <location>
        <position position="128"/>
    </location>
    <ligand>
        <name>Fe cation</name>
        <dbReference type="ChEBI" id="CHEBI:24875"/>
        <note>catalytic</note>
    </ligand>
</feature>
<dbReference type="Gene3D" id="2.60.120.10">
    <property type="entry name" value="Jelly Rolls"/>
    <property type="match status" value="1"/>
</dbReference>
<gene>
    <name evidence="8" type="ORF">SAMN04488027_10612</name>
</gene>
<organism evidence="8 9">
    <name type="scientific">Psychroflexus sediminis</name>
    <dbReference type="NCBI Taxonomy" id="470826"/>
    <lineage>
        <taxon>Bacteria</taxon>
        <taxon>Pseudomonadati</taxon>
        <taxon>Bacteroidota</taxon>
        <taxon>Flavobacteriia</taxon>
        <taxon>Flavobacteriales</taxon>
        <taxon>Flavobacteriaceae</taxon>
        <taxon>Psychroflexus</taxon>
    </lineage>
</organism>
<dbReference type="OrthoDB" id="7059163at2"/>
<dbReference type="Pfam" id="PF05995">
    <property type="entry name" value="CDO_I"/>
    <property type="match status" value="1"/>
</dbReference>
<dbReference type="GO" id="GO:0008198">
    <property type="term" value="F:ferrous iron binding"/>
    <property type="evidence" value="ECO:0007669"/>
    <property type="project" value="TreeGrafter"/>
</dbReference>
<dbReference type="PANTHER" id="PTHR12918:SF1">
    <property type="entry name" value="CYSTEINE DIOXYGENASE TYPE 1"/>
    <property type="match status" value="1"/>
</dbReference>
<evidence type="ECO:0000313" key="8">
    <source>
        <dbReference type="EMBL" id="SDG73346.1"/>
    </source>
</evidence>
<evidence type="ECO:0000256" key="1">
    <source>
        <dbReference type="ARBA" id="ARBA00006622"/>
    </source>
</evidence>
<feature type="binding site" evidence="7">
    <location>
        <position position="79"/>
    </location>
    <ligand>
        <name>Fe cation</name>
        <dbReference type="ChEBI" id="CHEBI:24875"/>
        <note>catalytic</note>
    </ligand>
</feature>
<dbReference type="InterPro" id="IPR011051">
    <property type="entry name" value="RmlC_Cupin_sf"/>
</dbReference>
<accession>A0A1G7WN53</accession>